<keyword evidence="2" id="KW-1003">Cell membrane</keyword>
<dbReference type="GO" id="GO:0042102">
    <property type="term" value="P:positive regulation of T cell proliferation"/>
    <property type="evidence" value="ECO:0007669"/>
    <property type="project" value="TreeGrafter"/>
</dbReference>
<dbReference type="GO" id="GO:0042130">
    <property type="term" value="P:negative regulation of T cell proliferation"/>
    <property type="evidence" value="ECO:0007669"/>
    <property type="project" value="TreeGrafter"/>
</dbReference>
<dbReference type="GO" id="GO:0031295">
    <property type="term" value="P:T cell costimulation"/>
    <property type="evidence" value="ECO:0007669"/>
    <property type="project" value="TreeGrafter"/>
</dbReference>
<dbReference type="GO" id="GO:0006955">
    <property type="term" value="P:immune response"/>
    <property type="evidence" value="ECO:0007669"/>
    <property type="project" value="TreeGrafter"/>
</dbReference>
<comment type="subcellular location">
    <subcellularLocation>
        <location evidence="1">Cell membrane</location>
        <topology evidence="1">Single-pass type I membrane protein</topology>
    </subcellularLocation>
</comment>
<protein>
    <recommendedName>
        <fullName evidence="15">Immunoglobulin V-set domain-containing protein</fullName>
    </recommendedName>
</protein>
<dbReference type="GO" id="GO:0071222">
    <property type="term" value="P:cellular response to lipopolysaccharide"/>
    <property type="evidence" value="ECO:0007669"/>
    <property type="project" value="TreeGrafter"/>
</dbReference>
<organism evidence="13 14">
    <name type="scientific">Poecilia formosa</name>
    <name type="common">Amazon molly</name>
    <name type="synonym">Limia formosa</name>
    <dbReference type="NCBI Taxonomy" id="48698"/>
    <lineage>
        <taxon>Eukaryota</taxon>
        <taxon>Metazoa</taxon>
        <taxon>Chordata</taxon>
        <taxon>Craniata</taxon>
        <taxon>Vertebrata</taxon>
        <taxon>Euteleostomi</taxon>
        <taxon>Actinopterygii</taxon>
        <taxon>Neopterygii</taxon>
        <taxon>Teleostei</taxon>
        <taxon>Neoteleostei</taxon>
        <taxon>Acanthomorphata</taxon>
        <taxon>Ovalentaria</taxon>
        <taxon>Atherinomorphae</taxon>
        <taxon>Cyprinodontiformes</taxon>
        <taxon>Poeciliidae</taxon>
        <taxon>Poeciliinae</taxon>
        <taxon>Poecilia</taxon>
    </lineage>
</organism>
<evidence type="ECO:0000256" key="1">
    <source>
        <dbReference type="ARBA" id="ARBA00004251"/>
    </source>
</evidence>
<evidence type="ECO:0000256" key="2">
    <source>
        <dbReference type="ARBA" id="ARBA00022475"/>
    </source>
</evidence>
<dbReference type="SUPFAM" id="SSF48726">
    <property type="entry name" value="Immunoglobulin"/>
    <property type="match status" value="1"/>
</dbReference>
<dbReference type="EMBL" id="AYCK01029076">
    <property type="status" value="NOT_ANNOTATED_CDS"/>
    <property type="molecule type" value="Genomic_DNA"/>
</dbReference>
<feature type="transmembrane region" description="Helical" evidence="12">
    <location>
        <begin position="6"/>
        <end position="29"/>
    </location>
</feature>
<evidence type="ECO:0000256" key="8">
    <source>
        <dbReference type="ARBA" id="ARBA00023170"/>
    </source>
</evidence>
<evidence type="ECO:0000256" key="5">
    <source>
        <dbReference type="ARBA" id="ARBA00022989"/>
    </source>
</evidence>
<keyword evidence="14" id="KW-1185">Reference proteome</keyword>
<keyword evidence="3 12" id="KW-0812">Transmembrane</keyword>
<dbReference type="GO" id="GO:0009897">
    <property type="term" value="C:external side of plasma membrane"/>
    <property type="evidence" value="ECO:0007669"/>
    <property type="project" value="TreeGrafter"/>
</dbReference>
<dbReference type="Gene3D" id="2.60.40.10">
    <property type="entry name" value="Immunoglobulins"/>
    <property type="match status" value="1"/>
</dbReference>
<evidence type="ECO:0000256" key="10">
    <source>
        <dbReference type="ARBA" id="ARBA00023319"/>
    </source>
</evidence>
<dbReference type="InterPro" id="IPR013783">
    <property type="entry name" value="Ig-like_fold"/>
</dbReference>
<evidence type="ECO:0000256" key="11">
    <source>
        <dbReference type="SAM" id="MobiDB-lite"/>
    </source>
</evidence>
<keyword evidence="9" id="KW-0325">Glycoprotein</keyword>
<dbReference type="GO" id="GO:0007166">
    <property type="term" value="P:cell surface receptor signaling pathway"/>
    <property type="evidence" value="ECO:0007669"/>
    <property type="project" value="TreeGrafter"/>
</dbReference>
<name>A0A096LW70_POEFO</name>
<dbReference type="STRING" id="48698.ENSPFOP00000023411"/>
<evidence type="ECO:0008006" key="15">
    <source>
        <dbReference type="Google" id="ProtNLM"/>
    </source>
</evidence>
<dbReference type="PANTHER" id="PTHR25466">
    <property type="entry name" value="T-LYMPHOCYTE ACTIVATION ANTIGEN"/>
    <property type="match status" value="1"/>
</dbReference>
<dbReference type="InterPro" id="IPR036179">
    <property type="entry name" value="Ig-like_dom_sf"/>
</dbReference>
<accession>A0A096LW70</accession>
<evidence type="ECO:0000256" key="9">
    <source>
        <dbReference type="ARBA" id="ARBA00023180"/>
    </source>
</evidence>
<evidence type="ECO:0000256" key="4">
    <source>
        <dbReference type="ARBA" id="ARBA00022729"/>
    </source>
</evidence>
<dbReference type="Proteomes" id="UP000028760">
    <property type="component" value="Unassembled WGS sequence"/>
</dbReference>
<reference evidence="13" key="2">
    <citation type="submission" date="2025-08" db="UniProtKB">
        <authorList>
            <consortium name="Ensembl"/>
        </authorList>
    </citation>
    <scope>IDENTIFICATION</scope>
</reference>
<dbReference type="AlphaFoldDB" id="A0A096LW70"/>
<keyword evidence="4" id="KW-0732">Signal</keyword>
<evidence type="ECO:0000256" key="7">
    <source>
        <dbReference type="ARBA" id="ARBA00023157"/>
    </source>
</evidence>
<keyword evidence="5 12" id="KW-1133">Transmembrane helix</keyword>
<evidence type="ECO:0000256" key="3">
    <source>
        <dbReference type="ARBA" id="ARBA00022692"/>
    </source>
</evidence>
<evidence type="ECO:0000313" key="14">
    <source>
        <dbReference type="Proteomes" id="UP000028760"/>
    </source>
</evidence>
<keyword evidence="6 12" id="KW-0472">Membrane</keyword>
<evidence type="ECO:0000313" key="13">
    <source>
        <dbReference type="Ensembl" id="ENSPFOP00000023411.1"/>
    </source>
</evidence>
<sequence>MFPDWAIFLLVPLSLLLSIAVFFICYYVCLYAVSVKVEVDLGAESVLLPYRTTEYLPRDVTGEWRSFVGRKVHVHQNGSDRPEQQHQRYRTRTSMNEDPLGTGDLSLTLRRPTQRDSGMYWCGIRAFLGGQRLKWFHLKVKGQPASLCLSAESLSV</sequence>
<reference evidence="14" key="1">
    <citation type="submission" date="2013-10" db="EMBL/GenBank/DDBJ databases">
        <authorList>
            <person name="Schartl M."/>
            <person name="Warren W."/>
        </authorList>
    </citation>
    <scope>NUCLEOTIDE SEQUENCE [LARGE SCALE GENOMIC DNA]</scope>
    <source>
        <strain evidence="14">female</strain>
    </source>
</reference>
<keyword evidence="8" id="KW-0675">Receptor</keyword>
<dbReference type="Ensembl" id="ENSPFOT00000027103.1">
    <property type="protein sequence ID" value="ENSPFOP00000023411.1"/>
    <property type="gene ID" value="ENSPFOG00000024405.1"/>
</dbReference>
<dbReference type="OMA" id="WCGIRAF"/>
<feature type="region of interest" description="Disordered" evidence="11">
    <location>
        <begin position="75"/>
        <end position="95"/>
    </location>
</feature>
<keyword evidence="7" id="KW-1015">Disulfide bond</keyword>
<proteinExistence type="predicted"/>
<dbReference type="GeneTree" id="ENSGT01150000287707"/>
<dbReference type="PANTHER" id="PTHR25466:SF14">
    <property type="entry name" value="BUTYROPHILIN SUBFAMILY 2 MEMBER A2-LIKE-RELATED"/>
    <property type="match status" value="1"/>
</dbReference>
<reference evidence="13" key="3">
    <citation type="submission" date="2025-09" db="UniProtKB">
        <authorList>
            <consortium name="Ensembl"/>
        </authorList>
    </citation>
    <scope>IDENTIFICATION</scope>
</reference>
<dbReference type="InterPro" id="IPR051713">
    <property type="entry name" value="T-cell_Activation_Regulation"/>
</dbReference>
<keyword evidence="10" id="KW-0393">Immunoglobulin domain</keyword>
<evidence type="ECO:0000256" key="6">
    <source>
        <dbReference type="ARBA" id="ARBA00023136"/>
    </source>
</evidence>
<evidence type="ECO:0000256" key="12">
    <source>
        <dbReference type="SAM" id="Phobius"/>
    </source>
</evidence>